<keyword evidence="3" id="KW-0238">DNA-binding</keyword>
<dbReference type="Proteomes" id="UP000432089">
    <property type="component" value="Unassembled WGS sequence"/>
</dbReference>
<feature type="active site" description="O-(5'-phospho-DNA)-serine intermediate" evidence="5">
    <location>
        <position position="9"/>
    </location>
</feature>
<dbReference type="GO" id="GO:0000150">
    <property type="term" value="F:DNA strand exchange activity"/>
    <property type="evidence" value="ECO:0007669"/>
    <property type="project" value="InterPro"/>
</dbReference>
<accession>A0A7V7TVJ0</accession>
<dbReference type="Pfam" id="PF00239">
    <property type="entry name" value="Resolvase"/>
    <property type="match status" value="1"/>
</dbReference>
<dbReference type="PROSITE" id="PS51736">
    <property type="entry name" value="RECOMBINASES_3"/>
    <property type="match status" value="1"/>
</dbReference>
<evidence type="ECO:0000256" key="1">
    <source>
        <dbReference type="ARBA" id="ARBA00009913"/>
    </source>
</evidence>
<comment type="caution">
    <text evidence="7">The sequence shown here is derived from an EMBL/GenBank/DDBJ whole genome shotgun (WGS) entry which is preliminary data.</text>
</comment>
<evidence type="ECO:0000313" key="8">
    <source>
        <dbReference type="Proteomes" id="UP000432089"/>
    </source>
</evidence>
<evidence type="ECO:0000256" key="2">
    <source>
        <dbReference type="ARBA" id="ARBA00022908"/>
    </source>
</evidence>
<dbReference type="PANTHER" id="PTHR30461">
    <property type="entry name" value="DNA-INVERTASE FROM LAMBDOID PROPHAGE"/>
    <property type="match status" value="1"/>
</dbReference>
<organism evidence="7 8">
    <name type="scientific">Plantimonas leprariae</name>
    <dbReference type="NCBI Taxonomy" id="2615207"/>
    <lineage>
        <taxon>Bacteria</taxon>
        <taxon>Pseudomonadati</taxon>
        <taxon>Pseudomonadota</taxon>
        <taxon>Alphaproteobacteria</taxon>
        <taxon>Hyphomicrobiales</taxon>
        <taxon>Aurantimonadaceae</taxon>
        <taxon>Plantimonas</taxon>
    </lineage>
</organism>
<gene>
    <name evidence="7" type="ORF">F6X38_16660</name>
</gene>
<evidence type="ECO:0000256" key="5">
    <source>
        <dbReference type="PIRSR" id="PIRSR606118-50"/>
    </source>
</evidence>
<dbReference type="GO" id="GO:0003677">
    <property type="term" value="F:DNA binding"/>
    <property type="evidence" value="ECO:0007669"/>
    <property type="project" value="UniProtKB-KW"/>
</dbReference>
<evidence type="ECO:0000259" key="6">
    <source>
        <dbReference type="PROSITE" id="PS51736"/>
    </source>
</evidence>
<dbReference type="InterPro" id="IPR050639">
    <property type="entry name" value="SSR_resolvase"/>
</dbReference>
<dbReference type="EMBL" id="VZDO01000014">
    <property type="protein sequence ID" value="KAB0678057.1"/>
    <property type="molecule type" value="Genomic_DNA"/>
</dbReference>
<dbReference type="SMART" id="SM00857">
    <property type="entry name" value="Resolvase"/>
    <property type="match status" value="1"/>
</dbReference>
<dbReference type="AlphaFoldDB" id="A0A7V7TVJ0"/>
<keyword evidence="4" id="KW-0233">DNA recombination</keyword>
<comment type="similarity">
    <text evidence="1">Belongs to the site-specific recombinase resolvase family.</text>
</comment>
<dbReference type="InterPro" id="IPR006119">
    <property type="entry name" value="Resolv_N"/>
</dbReference>
<keyword evidence="2" id="KW-0229">DNA integration</keyword>
<dbReference type="PROSITE" id="PS00398">
    <property type="entry name" value="RECOMBINASES_2"/>
    <property type="match status" value="1"/>
</dbReference>
<name>A0A7V7TVJ0_9HYPH</name>
<evidence type="ECO:0000313" key="7">
    <source>
        <dbReference type="EMBL" id="KAB0678057.1"/>
    </source>
</evidence>
<sequence length="199" mass="21039">MLIGYARTSTLEQEAGLEAQIRDLSALGCEQIFSEQVSSIARREQLEAALTFARKGDTLVVTKLDRLARSVLHMAEIAGRLDAKGVALRVISMGGGEGGLDTSTATGRLMLNVVMSVAQFEREMMLERQREGIAKAKSLGRYTGRKPTAMAQAEKVKALAAKGLSMGQIAAEVGIGKGSVHRILTGKPKALAAVESAAA</sequence>
<evidence type="ECO:0000256" key="3">
    <source>
        <dbReference type="ARBA" id="ARBA00023125"/>
    </source>
</evidence>
<dbReference type="SUPFAM" id="SSF53041">
    <property type="entry name" value="Resolvase-like"/>
    <property type="match status" value="1"/>
</dbReference>
<dbReference type="Gene3D" id="1.10.10.60">
    <property type="entry name" value="Homeodomain-like"/>
    <property type="match status" value="1"/>
</dbReference>
<dbReference type="CDD" id="cd03768">
    <property type="entry name" value="SR_ResInv"/>
    <property type="match status" value="1"/>
</dbReference>
<dbReference type="InterPro" id="IPR006118">
    <property type="entry name" value="Recombinase_CS"/>
</dbReference>
<dbReference type="InterPro" id="IPR036162">
    <property type="entry name" value="Resolvase-like_N_sf"/>
</dbReference>
<feature type="domain" description="Resolvase/invertase-type recombinase catalytic" evidence="6">
    <location>
        <begin position="1"/>
        <end position="140"/>
    </location>
</feature>
<evidence type="ECO:0000256" key="4">
    <source>
        <dbReference type="ARBA" id="ARBA00023172"/>
    </source>
</evidence>
<dbReference type="RefSeq" id="WP_150971575.1">
    <property type="nucleotide sequence ID" value="NZ_VZDO01000014.1"/>
</dbReference>
<keyword evidence="8" id="KW-1185">Reference proteome</keyword>
<reference evidence="7 8" key="1">
    <citation type="submission" date="2019-09" db="EMBL/GenBank/DDBJ databases">
        <title>YIM 132180 draft genome.</title>
        <authorList>
            <person name="Zhang K."/>
        </authorList>
    </citation>
    <scope>NUCLEOTIDE SEQUENCE [LARGE SCALE GENOMIC DNA]</scope>
    <source>
        <strain evidence="7 8">YIM 132180</strain>
    </source>
</reference>
<dbReference type="GO" id="GO:0015074">
    <property type="term" value="P:DNA integration"/>
    <property type="evidence" value="ECO:0007669"/>
    <property type="project" value="UniProtKB-KW"/>
</dbReference>
<dbReference type="PANTHER" id="PTHR30461:SF26">
    <property type="entry name" value="RESOLVASE HOMOLOG YNEB"/>
    <property type="match status" value="1"/>
</dbReference>
<protein>
    <submittedName>
        <fullName evidence="7">Recombinase family protein</fullName>
    </submittedName>
</protein>
<proteinExistence type="inferred from homology"/>
<dbReference type="Gene3D" id="3.40.50.1390">
    <property type="entry name" value="Resolvase, N-terminal catalytic domain"/>
    <property type="match status" value="1"/>
</dbReference>